<evidence type="ECO:0000259" key="1">
    <source>
        <dbReference type="Pfam" id="PF07735"/>
    </source>
</evidence>
<dbReference type="InterPro" id="IPR053222">
    <property type="entry name" value="Zygotic_Embryogenesis-Asso"/>
</dbReference>
<dbReference type="PANTHER" id="PTHR22899">
    <property type="entry name" value="CYCLIN-RELATED F-BOX FAMILY"/>
    <property type="match status" value="1"/>
</dbReference>
<dbReference type="PANTHER" id="PTHR22899:SF0">
    <property type="entry name" value="F-BOX ASSOCIATED DOMAIN-CONTAINING PROTEIN-RELATED"/>
    <property type="match status" value="1"/>
</dbReference>
<evidence type="ECO:0000313" key="3">
    <source>
        <dbReference type="Proteomes" id="UP000008068"/>
    </source>
</evidence>
<sequence length="253" mass="29488">MQNMNMLEKPNKMWVWTRGDDHSMELPNPFELKDWLEHFLYIHNIVNVPEVTALFLFGGCQRFDLGAIKSTFQKFGILQIQRVSPDHFHIILEAFLPDIDNLGIGENPFRETDDRYQKLLIQNLNSLYLGFFGRFRGFNLNELLVCNAAEIFLQTNGNFEGMNEFLKLWMKGANPRLRLLSISQADVLIFEEILKGVTIHRVIPANEDIFHGNMLYSRRDNAERQAVNIRRFDGTTGTVITHPTVFYFLSWNS</sequence>
<dbReference type="STRING" id="135651.G0NZM2"/>
<dbReference type="HOGENOM" id="CLU_028840_1_0_1"/>
<name>G0NZM2_CAEBE</name>
<dbReference type="InterPro" id="IPR012885">
    <property type="entry name" value="F-box_Sdz-33"/>
</dbReference>
<keyword evidence="3" id="KW-1185">Reference proteome</keyword>
<organism evidence="3">
    <name type="scientific">Caenorhabditis brenneri</name>
    <name type="common">Nematode worm</name>
    <dbReference type="NCBI Taxonomy" id="135651"/>
    <lineage>
        <taxon>Eukaryota</taxon>
        <taxon>Metazoa</taxon>
        <taxon>Ecdysozoa</taxon>
        <taxon>Nematoda</taxon>
        <taxon>Chromadorea</taxon>
        <taxon>Rhabditida</taxon>
        <taxon>Rhabditina</taxon>
        <taxon>Rhabditomorpha</taxon>
        <taxon>Rhabditoidea</taxon>
        <taxon>Rhabditidae</taxon>
        <taxon>Peloderinae</taxon>
        <taxon>Caenorhabditis</taxon>
    </lineage>
</organism>
<proteinExistence type="predicted"/>
<evidence type="ECO:0000313" key="2">
    <source>
        <dbReference type="EMBL" id="EGT41240.1"/>
    </source>
</evidence>
<accession>G0NZM2</accession>
<dbReference type="InParanoid" id="G0NZM2"/>
<dbReference type="EMBL" id="GL379990">
    <property type="protein sequence ID" value="EGT41240.1"/>
    <property type="molecule type" value="Genomic_DNA"/>
</dbReference>
<gene>
    <name evidence="2" type="ORF">CAEBREN_01128</name>
</gene>
<dbReference type="Proteomes" id="UP000008068">
    <property type="component" value="Unassembled WGS sequence"/>
</dbReference>
<protein>
    <recommendedName>
        <fullName evidence="1">Sdz-33 F-box domain-containing protein</fullName>
    </recommendedName>
</protein>
<dbReference type="AlphaFoldDB" id="G0NZM2"/>
<reference evidence="3" key="1">
    <citation type="submission" date="2011-07" db="EMBL/GenBank/DDBJ databases">
        <authorList>
            <consortium name="Caenorhabditis brenneri Sequencing and Analysis Consortium"/>
            <person name="Wilson R.K."/>
        </authorList>
    </citation>
    <scope>NUCLEOTIDE SEQUENCE [LARGE SCALE GENOMIC DNA]</scope>
    <source>
        <strain evidence="3">PB2801</strain>
    </source>
</reference>
<feature type="domain" description="Sdz-33 F-box" evidence="1">
    <location>
        <begin position="116"/>
        <end position="182"/>
    </location>
</feature>
<dbReference type="Pfam" id="PF07735">
    <property type="entry name" value="FBA_2"/>
    <property type="match status" value="1"/>
</dbReference>